<protein>
    <recommendedName>
        <fullName evidence="5">Tight adherence protein TadE</fullName>
    </recommendedName>
</protein>
<proteinExistence type="predicted"/>
<sequence length="204" mass="21786">MAMIEFALSLVFLVPIAMVGIELANLAVVTLRLNQLAMMVSDNVARYRGSIDEAQVDEVMTGVAFAGRGIGFGQQGRVIVSTLESNGQTGTQTGYKITWQRCFGAKNVSSSYGLEGAGATDATLASGMGPSANKVKPVDNSALIFAELRYTYRPIVGTGFMPARELTSLQSFTVRDRSSQTLTNTTNMTDAQRRLCDAAHLSAT</sequence>
<evidence type="ECO:0000313" key="3">
    <source>
        <dbReference type="Proteomes" id="UP000522313"/>
    </source>
</evidence>
<reference evidence="1 4" key="1">
    <citation type="submission" date="2020-08" db="EMBL/GenBank/DDBJ databases">
        <title>Genomic Encyclopedia of Type Strains, Phase IV (KMG-IV): sequencing the most valuable type-strain genomes for metagenomic binning, comparative biology and taxonomic classification.</title>
        <authorList>
            <person name="Goeker M."/>
        </authorList>
    </citation>
    <scope>NUCLEOTIDE SEQUENCE [LARGE SCALE GENOMIC DNA]</scope>
    <source>
        <strain evidence="1 4">DSM 101535</strain>
    </source>
</reference>
<evidence type="ECO:0008006" key="5">
    <source>
        <dbReference type="Google" id="ProtNLM"/>
    </source>
</evidence>
<gene>
    <name evidence="2" type="ORF">F4693_001945</name>
    <name evidence="1" type="ORF">FHS97_000089</name>
</gene>
<reference evidence="2 3" key="3">
    <citation type="submission" date="2020-08" db="EMBL/GenBank/DDBJ databases">
        <authorList>
            <person name="Partida-Martinez L."/>
            <person name="Huntemann M."/>
            <person name="Clum A."/>
            <person name="Wang J."/>
            <person name="Palaniappan K."/>
            <person name="Ritter S."/>
            <person name="Chen I.-M."/>
            <person name="Stamatis D."/>
            <person name="Reddy T."/>
            <person name="O'Malley R."/>
            <person name="Daum C."/>
            <person name="Shapiro N."/>
            <person name="Ivanova N."/>
            <person name="Kyrpides N."/>
            <person name="Woyke T."/>
        </authorList>
    </citation>
    <scope>NUCLEOTIDE SEQUENCE [LARGE SCALE GENOMIC DNA]</scope>
    <source>
        <strain evidence="2 3">AS3.13</strain>
    </source>
</reference>
<evidence type="ECO:0000313" key="1">
    <source>
        <dbReference type="EMBL" id="MBB5724189.1"/>
    </source>
</evidence>
<evidence type="ECO:0000313" key="2">
    <source>
        <dbReference type="EMBL" id="MBB6504964.1"/>
    </source>
</evidence>
<accession>A0A7X0MN45</accession>
<dbReference type="RefSeq" id="WP_344689191.1">
    <property type="nucleotide sequence ID" value="NZ_BAABAR010000002.1"/>
</dbReference>
<comment type="caution">
    <text evidence="2">The sequence shown here is derived from an EMBL/GenBank/DDBJ whole genome shotgun (WGS) entry which is preliminary data.</text>
</comment>
<name>A0A7X0MN45_9SPHN</name>
<dbReference type="EMBL" id="JACHBT010000009">
    <property type="protein sequence ID" value="MBB6504964.1"/>
    <property type="molecule type" value="Genomic_DNA"/>
</dbReference>
<reference evidence="2 3" key="2">
    <citation type="submission" date="2020-08" db="EMBL/GenBank/DDBJ databases">
        <title>The Agave Microbiome: Exploring the role of microbial communities in plant adaptations to desert environments.</title>
        <authorList>
            <person name="Partida-Martinez L.P."/>
        </authorList>
    </citation>
    <scope>NUCLEOTIDE SEQUENCE [LARGE SCALE GENOMIC DNA]</scope>
    <source>
        <strain evidence="2 3">AS3.13</strain>
    </source>
</reference>
<evidence type="ECO:0000313" key="4">
    <source>
        <dbReference type="Proteomes" id="UP000560131"/>
    </source>
</evidence>
<dbReference type="Proteomes" id="UP000560131">
    <property type="component" value="Unassembled WGS sequence"/>
</dbReference>
<keyword evidence="4" id="KW-1185">Reference proteome</keyword>
<dbReference type="Proteomes" id="UP000522313">
    <property type="component" value="Unassembled WGS sequence"/>
</dbReference>
<dbReference type="AlphaFoldDB" id="A0A7X0MN45"/>
<dbReference type="EMBL" id="JACIJN010000001">
    <property type="protein sequence ID" value="MBB5724189.1"/>
    <property type="molecule type" value="Genomic_DNA"/>
</dbReference>
<organism evidence="2 3">
    <name type="scientific">Sphingomonas endophytica</name>
    <dbReference type="NCBI Taxonomy" id="869719"/>
    <lineage>
        <taxon>Bacteria</taxon>
        <taxon>Pseudomonadati</taxon>
        <taxon>Pseudomonadota</taxon>
        <taxon>Alphaproteobacteria</taxon>
        <taxon>Sphingomonadales</taxon>
        <taxon>Sphingomonadaceae</taxon>
        <taxon>Sphingomonas</taxon>
    </lineage>
</organism>